<dbReference type="OrthoDB" id="384988at2"/>
<dbReference type="GO" id="GO:0003677">
    <property type="term" value="F:DNA binding"/>
    <property type="evidence" value="ECO:0007669"/>
    <property type="project" value="InterPro"/>
</dbReference>
<dbReference type="AlphaFoldDB" id="A0A4R2P4Y8"/>
<organism evidence="8 9">
    <name type="scientific">Rhodothalassium salexigens DSM 2132</name>
    <dbReference type="NCBI Taxonomy" id="1188247"/>
    <lineage>
        <taxon>Bacteria</taxon>
        <taxon>Pseudomonadati</taxon>
        <taxon>Pseudomonadota</taxon>
        <taxon>Alphaproteobacteria</taxon>
        <taxon>Rhodothalassiales</taxon>
        <taxon>Rhodothalassiaceae</taxon>
        <taxon>Rhodothalassium</taxon>
    </lineage>
</organism>
<protein>
    <submittedName>
        <fullName evidence="8">DNA helicase-2/ATP-dependent DNA helicase PcrA</fullName>
    </submittedName>
</protein>
<feature type="domain" description="UvrD-like helicase ATP-binding" evidence="7">
    <location>
        <begin position="16"/>
        <end position="288"/>
    </location>
</feature>
<proteinExistence type="predicted"/>
<dbReference type="PANTHER" id="PTHR11070">
    <property type="entry name" value="UVRD / RECB / PCRA DNA HELICASE FAMILY MEMBER"/>
    <property type="match status" value="1"/>
</dbReference>
<evidence type="ECO:0000256" key="2">
    <source>
        <dbReference type="ARBA" id="ARBA00022801"/>
    </source>
</evidence>
<keyword evidence="1 5" id="KW-0547">Nucleotide-binding</keyword>
<dbReference type="Proteomes" id="UP000295399">
    <property type="component" value="Unassembled WGS sequence"/>
</dbReference>
<dbReference type="GO" id="GO:0043138">
    <property type="term" value="F:3'-5' DNA helicase activity"/>
    <property type="evidence" value="ECO:0007669"/>
    <property type="project" value="TreeGrafter"/>
</dbReference>
<dbReference type="GO" id="GO:0016787">
    <property type="term" value="F:hydrolase activity"/>
    <property type="evidence" value="ECO:0007669"/>
    <property type="project" value="UniProtKB-UniRule"/>
</dbReference>
<reference evidence="8 9" key="1">
    <citation type="submission" date="2019-03" db="EMBL/GenBank/DDBJ databases">
        <title>Genomic Encyclopedia of Type Strains, Phase IV (KMG-IV): sequencing the most valuable type-strain genomes for metagenomic binning, comparative biology and taxonomic classification.</title>
        <authorList>
            <person name="Goeker M."/>
        </authorList>
    </citation>
    <scope>NUCLEOTIDE SEQUENCE [LARGE SCALE GENOMIC DNA]</scope>
    <source>
        <strain evidence="8 9">DSM 2132</strain>
    </source>
</reference>
<evidence type="ECO:0000256" key="5">
    <source>
        <dbReference type="PROSITE-ProRule" id="PRU00560"/>
    </source>
</evidence>
<evidence type="ECO:0000256" key="4">
    <source>
        <dbReference type="ARBA" id="ARBA00022840"/>
    </source>
</evidence>
<evidence type="ECO:0000313" key="8">
    <source>
        <dbReference type="EMBL" id="TCP29899.1"/>
    </source>
</evidence>
<dbReference type="InterPro" id="IPR027417">
    <property type="entry name" value="P-loop_NTPase"/>
</dbReference>
<dbReference type="GO" id="GO:0005829">
    <property type="term" value="C:cytosol"/>
    <property type="evidence" value="ECO:0007669"/>
    <property type="project" value="TreeGrafter"/>
</dbReference>
<evidence type="ECO:0000256" key="3">
    <source>
        <dbReference type="ARBA" id="ARBA00022806"/>
    </source>
</evidence>
<dbReference type="GO" id="GO:0000725">
    <property type="term" value="P:recombinational repair"/>
    <property type="evidence" value="ECO:0007669"/>
    <property type="project" value="TreeGrafter"/>
</dbReference>
<feature type="coiled-coil region" evidence="6">
    <location>
        <begin position="110"/>
        <end position="137"/>
    </location>
</feature>
<dbReference type="InParanoid" id="A0A4R2P4Y8"/>
<dbReference type="PANTHER" id="PTHR11070:SF3">
    <property type="entry name" value="DNA 3'-5' HELICASE"/>
    <property type="match status" value="1"/>
</dbReference>
<dbReference type="InterPro" id="IPR000212">
    <property type="entry name" value="DNA_helicase_UvrD/REP"/>
</dbReference>
<keyword evidence="6" id="KW-0175">Coiled coil</keyword>
<evidence type="ECO:0000313" key="9">
    <source>
        <dbReference type="Proteomes" id="UP000295399"/>
    </source>
</evidence>
<keyword evidence="3 5" id="KW-0347">Helicase</keyword>
<comment type="caution">
    <text evidence="8">The sequence shown here is derived from an EMBL/GenBank/DDBJ whole genome shotgun (WGS) entry which is preliminary data.</text>
</comment>
<dbReference type="Gene3D" id="3.40.50.300">
    <property type="entry name" value="P-loop containing nucleotide triphosphate hydrolases"/>
    <property type="match status" value="2"/>
</dbReference>
<evidence type="ECO:0000259" key="7">
    <source>
        <dbReference type="PROSITE" id="PS51198"/>
    </source>
</evidence>
<evidence type="ECO:0000256" key="6">
    <source>
        <dbReference type="SAM" id="Coils"/>
    </source>
</evidence>
<feature type="binding site" evidence="5">
    <location>
        <begin position="37"/>
        <end position="44"/>
    </location>
    <ligand>
        <name>ATP</name>
        <dbReference type="ChEBI" id="CHEBI:30616"/>
    </ligand>
</feature>
<dbReference type="EMBL" id="SLXO01000017">
    <property type="protein sequence ID" value="TCP29899.1"/>
    <property type="molecule type" value="Genomic_DNA"/>
</dbReference>
<keyword evidence="2 5" id="KW-0378">Hydrolase</keyword>
<accession>A0A4R2P4Y8</accession>
<evidence type="ECO:0000256" key="1">
    <source>
        <dbReference type="ARBA" id="ARBA00022741"/>
    </source>
</evidence>
<dbReference type="Pfam" id="PF00580">
    <property type="entry name" value="UvrD-helicase"/>
    <property type="match status" value="1"/>
</dbReference>
<keyword evidence="9" id="KW-1185">Reference proteome</keyword>
<dbReference type="PROSITE" id="PS51198">
    <property type="entry name" value="UVRD_HELICASE_ATP_BIND"/>
    <property type="match status" value="1"/>
</dbReference>
<dbReference type="GO" id="GO:0005524">
    <property type="term" value="F:ATP binding"/>
    <property type="evidence" value="ECO:0007669"/>
    <property type="project" value="UniProtKB-UniRule"/>
</dbReference>
<name>A0A4R2P4Y8_RHOSA</name>
<dbReference type="InterPro" id="IPR014016">
    <property type="entry name" value="UvrD-like_ATP-bd"/>
</dbReference>
<sequence>MTVELAPASNIALDDPVDDEIASYLNPNEPKSFFLFAGAGSGKTRSLVKALNFIRANCGRELSLHGHRVGVITYTNAACDEINRRIDFHPLFYVATIHSFAWELIKGFHHDIREWLRANLEAEIQQLREEEEKGRAGTKASITRISKIESKGRRLKSIDSIQYFSYSPNGENSEPNSLNHAEVIAICTAFLSHKPLMRWILVGRFPFLLIDESQDTNRHLIDALFIVEKEQSEHFSLGLIGDLMQRIYQDGKERIEDELPDSWGKPSKKLNHRCPKRVVHLINKIREAVDTHTQEPRSDAIEGQVRLFIRKTSTVDRMATEDAIRTQMAGISEDDAWTDRDLCKILTLEHHMSAKRLGFENVFSPLYGIDSWRTGLLDGSLPPLRFFIQSVLPLVQAQAADDKFAVSRLVRQSSPLLTASALEAAADPSVLLKKAQSGVDALMALWDKGEPSCGDVLCCIAENRLYEVPESLQSAYAVLKAQTASSEEDENADPLNDRNSAILSFLKAPFSEIDIYRKYVSGLASFDTHQGVKGLEFQRVMVILDDTEARGFMFGYGKLLGDKQLSATDLKNIEEGKDSSIDRTRRLLYVTCSRAECSLALVIYAENPEAVKAQVLEQGWFSEEEIDIS</sequence>
<gene>
    <name evidence="8" type="ORF">EV659_1176</name>
</gene>
<keyword evidence="4 5" id="KW-0067">ATP-binding</keyword>
<dbReference type="RefSeq" id="WP_132709571.1">
    <property type="nucleotide sequence ID" value="NZ_JACIGF010000017.1"/>
</dbReference>
<dbReference type="SUPFAM" id="SSF52540">
    <property type="entry name" value="P-loop containing nucleoside triphosphate hydrolases"/>
    <property type="match status" value="1"/>
</dbReference>